<dbReference type="CDD" id="cd01189">
    <property type="entry name" value="INT_ICEBs1_C_like"/>
    <property type="match status" value="1"/>
</dbReference>
<dbReference type="Gene3D" id="1.10.443.10">
    <property type="entry name" value="Intergrase catalytic core"/>
    <property type="match status" value="1"/>
</dbReference>
<dbReference type="InterPro" id="IPR053876">
    <property type="entry name" value="Phage_int_M"/>
</dbReference>
<dbReference type="InterPro" id="IPR050808">
    <property type="entry name" value="Phage_Integrase"/>
</dbReference>
<keyword evidence="7" id="KW-1185">Reference proteome</keyword>
<dbReference type="Gene3D" id="1.10.150.130">
    <property type="match status" value="1"/>
</dbReference>
<evidence type="ECO:0000256" key="4">
    <source>
        <dbReference type="ARBA" id="ARBA00023172"/>
    </source>
</evidence>
<comment type="caution">
    <text evidence="6">The sequence shown here is derived from an EMBL/GenBank/DDBJ whole genome shotgun (WGS) entry which is preliminary data.</text>
</comment>
<dbReference type="Pfam" id="PF22022">
    <property type="entry name" value="Phage_int_M"/>
    <property type="match status" value="1"/>
</dbReference>
<comment type="similarity">
    <text evidence="1">Belongs to the 'phage' integrase family.</text>
</comment>
<reference evidence="6 7" key="1">
    <citation type="submission" date="2021-03" db="EMBL/GenBank/DDBJ databases">
        <title>Sequencing the genomes of 1000 actinobacteria strains.</title>
        <authorList>
            <person name="Klenk H.-P."/>
        </authorList>
    </citation>
    <scope>NUCLEOTIDE SEQUENCE [LARGE SCALE GENOMIC DNA]</scope>
    <source>
        <strain evidence="6 7">DSM 44580</strain>
    </source>
</reference>
<accession>A0ABS5ACV6</accession>
<evidence type="ECO:0000259" key="5">
    <source>
        <dbReference type="PROSITE" id="PS51898"/>
    </source>
</evidence>
<dbReference type="Proteomes" id="UP001519363">
    <property type="component" value="Unassembled WGS sequence"/>
</dbReference>
<dbReference type="InterPro" id="IPR002104">
    <property type="entry name" value="Integrase_catalytic"/>
</dbReference>
<feature type="domain" description="Tyr recombinase" evidence="5">
    <location>
        <begin position="179"/>
        <end position="376"/>
    </location>
</feature>
<dbReference type="RefSeq" id="WP_086780914.1">
    <property type="nucleotide sequence ID" value="NZ_JAGIOO010000001.1"/>
</dbReference>
<evidence type="ECO:0000256" key="1">
    <source>
        <dbReference type="ARBA" id="ARBA00008857"/>
    </source>
</evidence>
<name>A0ABS5ACV6_9PSEU</name>
<dbReference type="SUPFAM" id="SSF56349">
    <property type="entry name" value="DNA breaking-rejoining enzymes"/>
    <property type="match status" value="1"/>
</dbReference>
<dbReference type="InterPro" id="IPR011010">
    <property type="entry name" value="DNA_brk_join_enz"/>
</dbReference>
<dbReference type="EMBL" id="JAGIOO010000001">
    <property type="protein sequence ID" value="MBP2474039.1"/>
    <property type="molecule type" value="Genomic_DNA"/>
</dbReference>
<keyword evidence="2" id="KW-0229">DNA integration</keyword>
<dbReference type="PANTHER" id="PTHR30629:SF2">
    <property type="entry name" value="PROPHAGE INTEGRASE INTS-RELATED"/>
    <property type="match status" value="1"/>
</dbReference>
<evidence type="ECO:0000313" key="7">
    <source>
        <dbReference type="Proteomes" id="UP001519363"/>
    </source>
</evidence>
<organism evidence="6 7">
    <name type="scientific">Crossiella equi</name>
    <dbReference type="NCBI Taxonomy" id="130796"/>
    <lineage>
        <taxon>Bacteria</taxon>
        <taxon>Bacillati</taxon>
        <taxon>Actinomycetota</taxon>
        <taxon>Actinomycetes</taxon>
        <taxon>Pseudonocardiales</taxon>
        <taxon>Pseudonocardiaceae</taxon>
        <taxon>Crossiella</taxon>
    </lineage>
</organism>
<keyword evidence="4" id="KW-0233">DNA recombination</keyword>
<keyword evidence="3" id="KW-0238">DNA-binding</keyword>
<proteinExistence type="inferred from homology"/>
<evidence type="ECO:0000256" key="2">
    <source>
        <dbReference type="ARBA" id="ARBA00022908"/>
    </source>
</evidence>
<dbReference type="InterPro" id="IPR013762">
    <property type="entry name" value="Integrase-like_cat_sf"/>
</dbReference>
<dbReference type="PANTHER" id="PTHR30629">
    <property type="entry name" value="PROPHAGE INTEGRASE"/>
    <property type="match status" value="1"/>
</dbReference>
<dbReference type="PROSITE" id="PS51898">
    <property type="entry name" value="TYR_RECOMBINASE"/>
    <property type="match status" value="1"/>
</dbReference>
<dbReference type="InterPro" id="IPR010998">
    <property type="entry name" value="Integrase_recombinase_N"/>
</dbReference>
<protein>
    <submittedName>
        <fullName evidence="6">Integrase</fullName>
    </submittedName>
</protein>
<evidence type="ECO:0000256" key="3">
    <source>
        <dbReference type="ARBA" id="ARBA00023125"/>
    </source>
</evidence>
<dbReference type="Pfam" id="PF00589">
    <property type="entry name" value="Phage_integrase"/>
    <property type="match status" value="1"/>
</dbReference>
<sequence>MGRPPLPVGTAGEVRVYATRTGYRACCKFRDFDGVTRPIERHAKTKGKARDALREAIRDRVLVDVSAEINANTTVKELGDAWFAELGQRDVPPAEGTLRAYRDRLDKQVFPALGALRVREVTVSRVDRVVKAVKEKHGPSVAKVTRTVLSGLFGMAVRHDAMESNPARDVASIQVQAKAPTRALELEEAQVLRAKIHANEQARGWDLPDLTDFMLATGLRIGEAAAVTWDALDLDEGTVEVRGTVVRVKGVGLMIQPKPKSKAGFRKLELPGWAVAMLKRRKGTAKPNQWGVVFTAPLGGLRDPSNTQADLRVVFKAAGFEWVTSHVYRKTVATLMDEAGLSARQAADQLGHAKVSMTQDSYFGRRRASTGAKAVLEGVIPGAGDGK</sequence>
<evidence type="ECO:0000313" key="6">
    <source>
        <dbReference type="EMBL" id="MBP2474039.1"/>
    </source>
</evidence>
<gene>
    <name evidence="6" type="ORF">JOF53_002911</name>
</gene>